<evidence type="ECO:0000259" key="11">
    <source>
        <dbReference type="PROSITE" id="PS50011"/>
    </source>
</evidence>
<dbReference type="GO" id="GO:0005634">
    <property type="term" value="C:nucleus"/>
    <property type="evidence" value="ECO:0007669"/>
    <property type="project" value="TreeGrafter"/>
</dbReference>
<dbReference type="Gene3D" id="3.30.200.20">
    <property type="entry name" value="Phosphorylase Kinase, domain 1"/>
    <property type="match status" value="1"/>
</dbReference>
<dbReference type="PANTHER" id="PTHR24342">
    <property type="entry name" value="SERINE/THREONINE-PROTEIN KINASE 17"/>
    <property type="match status" value="1"/>
</dbReference>
<dbReference type="PANTHER" id="PTHR24342:SF12">
    <property type="entry name" value="DEATH-ASSOCIATED PROTEIN KINASE RELATED"/>
    <property type="match status" value="1"/>
</dbReference>
<keyword evidence="2" id="KW-0723">Serine/threonine-protein kinase</keyword>
<name>A0AAD8EHK6_DIPPU</name>
<dbReference type="GO" id="GO:0035556">
    <property type="term" value="P:intracellular signal transduction"/>
    <property type="evidence" value="ECO:0007669"/>
    <property type="project" value="TreeGrafter"/>
</dbReference>
<feature type="non-terminal residue" evidence="12">
    <location>
        <position position="76"/>
    </location>
</feature>
<dbReference type="PROSITE" id="PS50011">
    <property type="entry name" value="PROTEIN_KINASE_DOM"/>
    <property type="match status" value="1"/>
</dbReference>
<comment type="caution">
    <text evidence="12">The sequence shown here is derived from an EMBL/GenBank/DDBJ whole genome shotgun (WGS) entry which is preliminary data.</text>
</comment>
<keyword evidence="3" id="KW-0597">Phosphoprotein</keyword>
<gene>
    <name evidence="12" type="ORF">L9F63_016412</name>
</gene>
<protein>
    <recommendedName>
        <fullName evidence="1">non-specific serine/threonine protein kinase</fullName>
        <ecNumber evidence="1">2.7.11.1</ecNumber>
    </recommendedName>
</protein>
<dbReference type="EMBL" id="JASPKZ010004207">
    <property type="protein sequence ID" value="KAJ9590563.1"/>
    <property type="molecule type" value="Genomic_DNA"/>
</dbReference>
<organism evidence="12 13">
    <name type="scientific">Diploptera punctata</name>
    <name type="common">Pacific beetle cockroach</name>
    <dbReference type="NCBI Taxonomy" id="6984"/>
    <lineage>
        <taxon>Eukaryota</taxon>
        <taxon>Metazoa</taxon>
        <taxon>Ecdysozoa</taxon>
        <taxon>Arthropoda</taxon>
        <taxon>Hexapoda</taxon>
        <taxon>Insecta</taxon>
        <taxon>Pterygota</taxon>
        <taxon>Neoptera</taxon>
        <taxon>Polyneoptera</taxon>
        <taxon>Dictyoptera</taxon>
        <taxon>Blattodea</taxon>
        <taxon>Blaberoidea</taxon>
        <taxon>Blaberidae</taxon>
        <taxon>Diplopterinae</taxon>
        <taxon>Diploptera</taxon>
    </lineage>
</organism>
<sequence>HSYTLGKYATVRRCTHRSSGQQFAAKFLRKRRRSADLRPEILHEVAVLEACSTSTRIVRLHQVFESAHEMILLLEL</sequence>
<evidence type="ECO:0000256" key="3">
    <source>
        <dbReference type="ARBA" id="ARBA00022553"/>
    </source>
</evidence>
<accession>A0AAD8EHK6</accession>
<evidence type="ECO:0000313" key="13">
    <source>
        <dbReference type="Proteomes" id="UP001233999"/>
    </source>
</evidence>
<comment type="catalytic activity">
    <reaction evidence="9">
        <text>L-seryl-[protein] + ATP = O-phospho-L-seryl-[protein] + ADP + H(+)</text>
        <dbReference type="Rhea" id="RHEA:17989"/>
        <dbReference type="Rhea" id="RHEA-COMP:9863"/>
        <dbReference type="Rhea" id="RHEA-COMP:11604"/>
        <dbReference type="ChEBI" id="CHEBI:15378"/>
        <dbReference type="ChEBI" id="CHEBI:29999"/>
        <dbReference type="ChEBI" id="CHEBI:30616"/>
        <dbReference type="ChEBI" id="CHEBI:83421"/>
        <dbReference type="ChEBI" id="CHEBI:456216"/>
        <dbReference type="EC" id="2.7.11.1"/>
    </reaction>
</comment>
<evidence type="ECO:0000313" key="12">
    <source>
        <dbReference type="EMBL" id="KAJ9590563.1"/>
    </source>
</evidence>
<dbReference type="GO" id="GO:0043065">
    <property type="term" value="P:positive regulation of apoptotic process"/>
    <property type="evidence" value="ECO:0007669"/>
    <property type="project" value="TreeGrafter"/>
</dbReference>
<proteinExistence type="inferred from homology"/>
<dbReference type="GO" id="GO:0004674">
    <property type="term" value="F:protein serine/threonine kinase activity"/>
    <property type="evidence" value="ECO:0007669"/>
    <property type="project" value="UniProtKB-KW"/>
</dbReference>
<dbReference type="SUPFAM" id="SSF56112">
    <property type="entry name" value="Protein kinase-like (PK-like)"/>
    <property type="match status" value="1"/>
</dbReference>
<feature type="non-terminal residue" evidence="12">
    <location>
        <position position="1"/>
    </location>
</feature>
<feature type="domain" description="Protein kinase" evidence="11">
    <location>
        <begin position="1"/>
        <end position="76"/>
    </location>
</feature>
<dbReference type="InterPro" id="IPR011009">
    <property type="entry name" value="Kinase-like_dom_sf"/>
</dbReference>
<keyword evidence="13" id="KW-1185">Reference proteome</keyword>
<comment type="similarity">
    <text evidence="10">Belongs to the protein kinase superfamily. CAMK Ser/Thr protein kinase family. DAP kinase subfamily.</text>
</comment>
<keyword evidence="4" id="KW-0808">Transferase</keyword>
<evidence type="ECO:0000256" key="8">
    <source>
        <dbReference type="ARBA" id="ARBA00047899"/>
    </source>
</evidence>
<dbReference type="AlphaFoldDB" id="A0AAD8EHK6"/>
<evidence type="ECO:0000256" key="1">
    <source>
        <dbReference type="ARBA" id="ARBA00012513"/>
    </source>
</evidence>
<keyword evidence="6" id="KW-0418">Kinase</keyword>
<evidence type="ECO:0000256" key="7">
    <source>
        <dbReference type="ARBA" id="ARBA00022840"/>
    </source>
</evidence>
<evidence type="ECO:0000256" key="4">
    <source>
        <dbReference type="ARBA" id="ARBA00022679"/>
    </source>
</evidence>
<evidence type="ECO:0000256" key="10">
    <source>
        <dbReference type="ARBA" id="ARBA00060827"/>
    </source>
</evidence>
<keyword evidence="5" id="KW-0547">Nucleotide-binding</keyword>
<evidence type="ECO:0000256" key="2">
    <source>
        <dbReference type="ARBA" id="ARBA00022527"/>
    </source>
</evidence>
<dbReference type="GO" id="GO:0005524">
    <property type="term" value="F:ATP binding"/>
    <property type="evidence" value="ECO:0007669"/>
    <property type="project" value="UniProtKB-KW"/>
</dbReference>
<dbReference type="EC" id="2.7.11.1" evidence="1"/>
<dbReference type="Proteomes" id="UP001233999">
    <property type="component" value="Unassembled WGS sequence"/>
</dbReference>
<dbReference type="FunFam" id="3.30.200.20:FF:000175">
    <property type="entry name" value="Serine/threonine-protein kinase 17B"/>
    <property type="match status" value="1"/>
</dbReference>
<keyword evidence="7" id="KW-0067">ATP-binding</keyword>
<reference evidence="12" key="1">
    <citation type="journal article" date="2023" name="IScience">
        <title>Live-bearing cockroach genome reveals convergent evolutionary mechanisms linked to viviparity in insects and beyond.</title>
        <authorList>
            <person name="Fouks B."/>
            <person name="Harrison M.C."/>
            <person name="Mikhailova A.A."/>
            <person name="Marchal E."/>
            <person name="English S."/>
            <person name="Carruthers M."/>
            <person name="Jennings E.C."/>
            <person name="Chiamaka E.L."/>
            <person name="Frigard R.A."/>
            <person name="Pippel M."/>
            <person name="Attardo G.M."/>
            <person name="Benoit J.B."/>
            <person name="Bornberg-Bauer E."/>
            <person name="Tobe S.S."/>
        </authorList>
    </citation>
    <scope>NUCLEOTIDE SEQUENCE</scope>
    <source>
        <strain evidence="12">Stay&amp;Tobe</strain>
    </source>
</reference>
<evidence type="ECO:0000256" key="5">
    <source>
        <dbReference type="ARBA" id="ARBA00022741"/>
    </source>
</evidence>
<dbReference type="InterPro" id="IPR000719">
    <property type="entry name" value="Prot_kinase_dom"/>
</dbReference>
<reference evidence="12" key="2">
    <citation type="submission" date="2023-05" db="EMBL/GenBank/DDBJ databases">
        <authorList>
            <person name="Fouks B."/>
        </authorList>
    </citation>
    <scope>NUCLEOTIDE SEQUENCE</scope>
    <source>
        <strain evidence="12">Stay&amp;Tobe</strain>
        <tissue evidence="12">Testes</tissue>
    </source>
</reference>
<evidence type="ECO:0000256" key="9">
    <source>
        <dbReference type="ARBA" id="ARBA00048679"/>
    </source>
</evidence>
<evidence type="ECO:0000256" key="6">
    <source>
        <dbReference type="ARBA" id="ARBA00022777"/>
    </source>
</evidence>
<dbReference type="Pfam" id="PF00069">
    <property type="entry name" value="Pkinase"/>
    <property type="match status" value="1"/>
</dbReference>
<comment type="catalytic activity">
    <reaction evidence="8">
        <text>L-threonyl-[protein] + ATP = O-phospho-L-threonyl-[protein] + ADP + H(+)</text>
        <dbReference type="Rhea" id="RHEA:46608"/>
        <dbReference type="Rhea" id="RHEA-COMP:11060"/>
        <dbReference type="Rhea" id="RHEA-COMP:11605"/>
        <dbReference type="ChEBI" id="CHEBI:15378"/>
        <dbReference type="ChEBI" id="CHEBI:30013"/>
        <dbReference type="ChEBI" id="CHEBI:30616"/>
        <dbReference type="ChEBI" id="CHEBI:61977"/>
        <dbReference type="ChEBI" id="CHEBI:456216"/>
        <dbReference type="EC" id="2.7.11.1"/>
    </reaction>
</comment>